<name>A0A132AC23_SARSC</name>
<feature type="region of interest" description="Disordered" evidence="3">
    <location>
        <begin position="516"/>
        <end position="551"/>
    </location>
</feature>
<feature type="compositionally biased region" description="Low complexity" evidence="3">
    <location>
        <begin position="213"/>
        <end position="225"/>
    </location>
</feature>
<evidence type="ECO:0000256" key="3">
    <source>
        <dbReference type="SAM" id="MobiDB-lite"/>
    </source>
</evidence>
<evidence type="ECO:0000313" key="5">
    <source>
        <dbReference type="EMBL" id="KAF7494610.1"/>
    </source>
</evidence>
<feature type="domain" description="RRM" evidence="4">
    <location>
        <begin position="567"/>
        <end position="637"/>
    </location>
</feature>
<evidence type="ECO:0000313" key="6">
    <source>
        <dbReference type="EMBL" id="KPM07990.1"/>
    </source>
</evidence>
<reference evidence="8" key="2">
    <citation type="journal article" date="2020" name="PLoS Negl. Trop. Dis.">
        <title>High-quality nuclear genome for Sarcoptes scabiei-A critical resource for a neglected parasite.</title>
        <authorList>
            <person name="Korhonen P.K."/>
            <person name="Gasser R.B."/>
            <person name="Ma G."/>
            <person name="Wang T."/>
            <person name="Stroehlein A.J."/>
            <person name="Young N.D."/>
            <person name="Ang C.S."/>
            <person name="Fernando D.D."/>
            <person name="Lu H.C."/>
            <person name="Taylor S."/>
            <person name="Reynolds S.L."/>
            <person name="Mofiz E."/>
            <person name="Najaraj S.H."/>
            <person name="Gowda H."/>
            <person name="Madugundu A."/>
            <person name="Renuse S."/>
            <person name="Holt D."/>
            <person name="Pandey A."/>
            <person name="Papenfuss A.T."/>
            <person name="Fischer K."/>
        </authorList>
    </citation>
    <scope>NUCLEOTIDE SEQUENCE [LARGE SCALE GENOMIC DNA]</scope>
</reference>
<feature type="compositionally biased region" description="Basic and acidic residues" evidence="3">
    <location>
        <begin position="187"/>
        <end position="206"/>
    </location>
</feature>
<dbReference type="PANTHER" id="PTHR23003">
    <property type="entry name" value="RNA RECOGNITION MOTIF RRM DOMAIN CONTAINING PROTEIN"/>
    <property type="match status" value="1"/>
</dbReference>
<feature type="compositionally biased region" description="Basic residues" evidence="3">
    <location>
        <begin position="62"/>
        <end position="75"/>
    </location>
</feature>
<dbReference type="GO" id="GO:0005737">
    <property type="term" value="C:cytoplasm"/>
    <property type="evidence" value="ECO:0007669"/>
    <property type="project" value="TreeGrafter"/>
</dbReference>
<organism evidence="6 9">
    <name type="scientific">Sarcoptes scabiei</name>
    <name type="common">Itch mite</name>
    <name type="synonym">Acarus scabiei</name>
    <dbReference type="NCBI Taxonomy" id="52283"/>
    <lineage>
        <taxon>Eukaryota</taxon>
        <taxon>Metazoa</taxon>
        <taxon>Ecdysozoa</taxon>
        <taxon>Arthropoda</taxon>
        <taxon>Chelicerata</taxon>
        <taxon>Arachnida</taxon>
        <taxon>Acari</taxon>
        <taxon>Acariformes</taxon>
        <taxon>Sarcoptiformes</taxon>
        <taxon>Astigmata</taxon>
        <taxon>Psoroptidia</taxon>
        <taxon>Sarcoptoidea</taxon>
        <taxon>Sarcoptidae</taxon>
        <taxon>Sarcoptinae</taxon>
        <taxon>Sarcoptes</taxon>
    </lineage>
</organism>
<dbReference type="PROSITE" id="PS50102">
    <property type="entry name" value="RRM"/>
    <property type="match status" value="3"/>
</dbReference>
<dbReference type="Proteomes" id="UP000616769">
    <property type="component" value="Unassembled WGS sequence"/>
</dbReference>
<evidence type="ECO:0000313" key="9">
    <source>
        <dbReference type="Proteomes" id="UP000616769"/>
    </source>
</evidence>
<dbReference type="GO" id="GO:0005634">
    <property type="term" value="C:nucleus"/>
    <property type="evidence" value="ECO:0007669"/>
    <property type="project" value="TreeGrafter"/>
</dbReference>
<dbReference type="EMBL" id="JXLN01012099">
    <property type="protein sequence ID" value="KPM07990.1"/>
    <property type="molecule type" value="Genomic_DNA"/>
</dbReference>
<dbReference type="EMBL" id="WVUK01000052">
    <property type="protein sequence ID" value="KAF7494610.1"/>
    <property type="molecule type" value="Genomic_DNA"/>
</dbReference>
<feature type="region of interest" description="Disordered" evidence="3">
    <location>
        <begin position="1"/>
        <end position="90"/>
    </location>
</feature>
<evidence type="ECO:0000256" key="1">
    <source>
        <dbReference type="ARBA" id="ARBA00022884"/>
    </source>
</evidence>
<dbReference type="GO" id="GO:0003729">
    <property type="term" value="F:mRNA binding"/>
    <property type="evidence" value="ECO:0007669"/>
    <property type="project" value="TreeGrafter"/>
</dbReference>
<reference evidence="7" key="4">
    <citation type="submission" date="2022-06" db="UniProtKB">
        <authorList>
            <consortium name="EnsemblMetazoa"/>
        </authorList>
    </citation>
    <scope>IDENTIFICATION</scope>
</reference>
<dbReference type="VEuPathDB" id="VectorBase:SSCA001589"/>
<dbReference type="PANTHER" id="PTHR23003:SF3">
    <property type="entry name" value="FI21236P1-RELATED"/>
    <property type="match status" value="1"/>
</dbReference>
<reference evidence="6 9" key="1">
    <citation type="journal article" date="2015" name="Parasit. Vectors">
        <title>Draft genome of the scabies mite.</title>
        <authorList>
            <person name="Rider S.D.Jr."/>
            <person name="Morgan M.S."/>
            <person name="Arlian L.G."/>
        </authorList>
    </citation>
    <scope>NUCLEOTIDE SEQUENCE [LARGE SCALE GENOMIC DNA]</scope>
    <source>
        <strain evidence="6">Arlian Lab</strain>
    </source>
</reference>
<dbReference type="SUPFAM" id="SSF54928">
    <property type="entry name" value="RNA-binding domain, RBD"/>
    <property type="match status" value="3"/>
</dbReference>
<keyword evidence="8" id="KW-1185">Reference proteome</keyword>
<protein>
    <submittedName>
        <fullName evidence="5 6">Myelin expression factor 2</fullName>
    </submittedName>
</protein>
<feature type="compositionally biased region" description="Polar residues" evidence="3">
    <location>
        <begin position="1"/>
        <end position="20"/>
    </location>
</feature>
<accession>A0A132AC23</accession>
<dbReference type="InterPro" id="IPR012677">
    <property type="entry name" value="Nucleotide-bd_a/b_plait_sf"/>
</dbReference>
<evidence type="ECO:0000259" key="4">
    <source>
        <dbReference type="PROSITE" id="PS50102"/>
    </source>
</evidence>
<reference evidence="5" key="3">
    <citation type="submission" date="2020-01" db="EMBL/GenBank/DDBJ databases">
        <authorList>
            <person name="Korhonen P.K.K."/>
            <person name="Guangxu M.G."/>
            <person name="Wang T.W."/>
            <person name="Stroehlein A.J.S."/>
            <person name="Young N.D."/>
            <person name="Ang C.-S.A."/>
            <person name="Fernando D.W.F."/>
            <person name="Lu H.L."/>
            <person name="Taylor S.T."/>
            <person name="Ehtesham M.E.M."/>
            <person name="Najaraj S.H.N."/>
            <person name="Harsha G.H.G."/>
            <person name="Madugundu A.M."/>
            <person name="Renuse S.R."/>
            <person name="Holt D.H."/>
            <person name="Pandey A.P."/>
            <person name="Papenfuss A.P."/>
            <person name="Gasser R.B.G."/>
            <person name="Fischer K.F."/>
        </authorList>
    </citation>
    <scope>NUCLEOTIDE SEQUENCE</scope>
    <source>
        <strain evidence="5">SSS_KF_BRIS2020</strain>
    </source>
</reference>
<gene>
    <name evidence="6" type="ORF">QR98_0065030</name>
    <name evidence="5" type="ORF">SSS_1227</name>
</gene>
<dbReference type="EnsemblMetazoa" id="SSS_1227s_mrna">
    <property type="protein sequence ID" value="KAF7494610.1"/>
    <property type="gene ID" value="SSS_1227"/>
</dbReference>
<dbReference type="GO" id="GO:1990904">
    <property type="term" value="C:ribonucleoprotein complex"/>
    <property type="evidence" value="ECO:0007669"/>
    <property type="project" value="TreeGrafter"/>
</dbReference>
<dbReference type="InterPro" id="IPR000504">
    <property type="entry name" value="RRM_dom"/>
</dbReference>
<evidence type="ECO:0000256" key="2">
    <source>
        <dbReference type="PROSITE-ProRule" id="PRU00176"/>
    </source>
</evidence>
<dbReference type="OrthoDB" id="610462at2759"/>
<feature type="domain" description="RRM" evidence="4">
    <location>
        <begin position="250"/>
        <end position="327"/>
    </location>
</feature>
<dbReference type="Gene3D" id="3.30.70.330">
    <property type="match status" value="3"/>
</dbReference>
<dbReference type="Pfam" id="PF00076">
    <property type="entry name" value="RRM_1"/>
    <property type="match status" value="3"/>
</dbReference>
<feature type="region of interest" description="Disordered" evidence="3">
    <location>
        <begin position="187"/>
        <end position="225"/>
    </location>
</feature>
<dbReference type="SMART" id="SM00360">
    <property type="entry name" value="RRM"/>
    <property type="match status" value="3"/>
</dbReference>
<evidence type="ECO:0000313" key="7">
    <source>
        <dbReference type="EnsemblMetazoa" id="KAF7494610.1"/>
    </source>
</evidence>
<keyword evidence="1 2" id="KW-0694">RNA-binding</keyword>
<feature type="compositionally biased region" description="Low complexity" evidence="3">
    <location>
        <begin position="31"/>
        <end position="61"/>
    </location>
</feature>
<dbReference type="InterPro" id="IPR035979">
    <property type="entry name" value="RBD_domain_sf"/>
</dbReference>
<feature type="region of interest" description="Disordered" evidence="3">
    <location>
        <begin position="451"/>
        <end position="476"/>
    </location>
</feature>
<dbReference type="InterPro" id="IPR050374">
    <property type="entry name" value="RRT5_SRSF_SR"/>
</dbReference>
<evidence type="ECO:0000313" key="8">
    <source>
        <dbReference type="Proteomes" id="UP000070412"/>
    </source>
</evidence>
<dbReference type="AlphaFoldDB" id="A0A132AC23"/>
<dbReference type="Proteomes" id="UP000070412">
    <property type="component" value="Unassembled WGS sequence"/>
</dbReference>
<feature type="domain" description="RRM" evidence="4">
    <location>
        <begin position="93"/>
        <end position="171"/>
    </location>
</feature>
<proteinExistence type="predicted"/>
<sequence>MDVKQENANSTENMSNSCQNGDGGGVETETKTSNTTSSTTHNTNSTSNSSSKKESNSSNSSRNRRDRNRSRRRSRSPPSSRSRDNRGHPRVSRRIYVANIPFDVRWGELKDLFREKIGNVRFCQLFENEEGKPRGCGLVEFDDHSSAKKALEVMNRFSFKGRELVVKEDLDMERDRYGRLILNSHRNERDDRRGSDHRDDRRRDVYNNDPHYSNRSDSGVNSSSGGPPYCTYGLSPQFLDSLGIKGPLNNKVFVANLDYKVTERKMEDIFALAGKVSKVRLYCDHEGKSKGFGVVEFEHPVEAVQAISMFNNQKLYDRILSVRLDRFDNEDQFNNDGLPAKLPRGLEGIGKGLGIGGQPLNINKTALANNVNPMGPSPIGPVTPGINIAAQPLATPTVTPQAATAALNVLTNLAGGLQNLPTLTQSFAQFTNTTAAPAASNGIPTAVAPGVSAPSSYPSSNDLSNSSSTLAPNTSQYSTTGYSTGTMADASVTNSTYPTTGQIMGASSYPLSQPVAQTQPNIANNPSIPYGNSATGSAPTNTGPISSYSTYDQRNYRDDQYRNHGIDTIFIRNLPSTFSWQNLRDRFHEIGEIRYAETKGHGTALIRFSSDRDAQRAVDLMNGIRIENRAIEVSLYY</sequence>